<dbReference type="Pfam" id="PF12833">
    <property type="entry name" value="HTH_18"/>
    <property type="match status" value="1"/>
</dbReference>
<dbReference type="InterPro" id="IPR009057">
    <property type="entry name" value="Homeodomain-like_sf"/>
</dbReference>
<evidence type="ECO:0000259" key="5">
    <source>
        <dbReference type="PROSITE" id="PS01124"/>
    </source>
</evidence>
<dbReference type="SUPFAM" id="SSF46689">
    <property type="entry name" value="Homeodomain-like"/>
    <property type="match status" value="2"/>
</dbReference>
<keyword evidence="7" id="KW-1185">Reference proteome</keyword>
<dbReference type="InterPro" id="IPR018062">
    <property type="entry name" value="HTH_AraC-typ_CS"/>
</dbReference>
<evidence type="ECO:0000256" key="3">
    <source>
        <dbReference type="ARBA" id="ARBA00023163"/>
    </source>
</evidence>
<dbReference type="Pfam" id="PF07883">
    <property type="entry name" value="Cupin_2"/>
    <property type="match status" value="1"/>
</dbReference>
<proteinExistence type="predicted"/>
<feature type="domain" description="HTH araC/xylS-type" evidence="5">
    <location>
        <begin position="205"/>
        <end position="303"/>
    </location>
</feature>
<dbReference type="PROSITE" id="PS00041">
    <property type="entry name" value="HTH_ARAC_FAMILY_1"/>
    <property type="match status" value="1"/>
</dbReference>
<evidence type="ECO:0000256" key="2">
    <source>
        <dbReference type="ARBA" id="ARBA00023125"/>
    </source>
</evidence>
<dbReference type="SMART" id="SM00342">
    <property type="entry name" value="HTH_ARAC"/>
    <property type="match status" value="1"/>
</dbReference>
<dbReference type="PRINTS" id="PR00032">
    <property type="entry name" value="HTHARAC"/>
</dbReference>
<feature type="region of interest" description="Disordered" evidence="4">
    <location>
        <begin position="303"/>
        <end position="327"/>
    </location>
</feature>
<dbReference type="PROSITE" id="PS01124">
    <property type="entry name" value="HTH_ARAC_FAMILY_2"/>
    <property type="match status" value="1"/>
</dbReference>
<dbReference type="EMBL" id="JACLYY010000002">
    <property type="protein sequence ID" value="MBM6737074.1"/>
    <property type="molecule type" value="Genomic_DNA"/>
</dbReference>
<protein>
    <submittedName>
        <fullName evidence="6">Helix-turn-helix transcriptional regulator</fullName>
    </submittedName>
</protein>
<dbReference type="PANTHER" id="PTHR43280:SF28">
    <property type="entry name" value="HTH-TYPE TRANSCRIPTIONAL ACTIVATOR RHAS"/>
    <property type="match status" value="1"/>
</dbReference>
<accession>A0ABS2E617</accession>
<gene>
    <name evidence="6" type="ORF">H7U36_02965</name>
</gene>
<reference evidence="6 7" key="1">
    <citation type="journal article" date="2021" name="Sci. Rep.">
        <title>The distribution of antibiotic resistance genes in chicken gut microbiota commensals.</title>
        <authorList>
            <person name="Juricova H."/>
            <person name="Matiasovicova J."/>
            <person name="Kubasova T."/>
            <person name="Cejkova D."/>
            <person name="Rychlik I."/>
        </authorList>
    </citation>
    <scope>NUCLEOTIDE SEQUENCE [LARGE SCALE GENOMIC DNA]</scope>
    <source>
        <strain evidence="6 7">An773</strain>
    </source>
</reference>
<keyword evidence="3" id="KW-0804">Transcription</keyword>
<dbReference type="Gene3D" id="2.60.120.10">
    <property type="entry name" value="Jelly Rolls"/>
    <property type="match status" value="1"/>
</dbReference>
<dbReference type="InterPro" id="IPR020449">
    <property type="entry name" value="Tscrpt_reg_AraC-type_HTH"/>
</dbReference>
<keyword evidence="2" id="KW-0238">DNA-binding</keyword>
<evidence type="ECO:0000313" key="7">
    <source>
        <dbReference type="Proteomes" id="UP000716906"/>
    </source>
</evidence>
<sequence length="327" mass="38672">MSYLQTQDRIRVDQRMYELQKHGTKEFPFQVYFNDFPHFRDHLEDWHCHAEMEFTVALKGAFECGLNERRYRIEAGEGIFVNSGVLHMYRALGKYEDSESISIVFLPQFLSGGTENLIFHKFIEPVMEDAGMRGEPLRRGSGWQEELLVCLRRLYCLSREDGWLTEMRLRNQLSQAWELFIRNYARGDEAAEKPSREMIYEERARRILQFIQEHYCEDITVEDVAEQVHISRTECFRCFQKITGQSPKSYLNSYRIRQAMRQLETTDDSITAICFSCGFNSMSYFVKRFRESAGISPGKYRELTRRKGNTEELNMNTQQKKGDQEHA</sequence>
<comment type="caution">
    <text evidence="6">The sequence shown here is derived from an EMBL/GenBank/DDBJ whole genome shotgun (WGS) entry which is preliminary data.</text>
</comment>
<name>A0ABS2E617_9FIRM</name>
<organism evidence="6 7">
    <name type="scientific">Faecalicatena fissicatena</name>
    <dbReference type="NCBI Taxonomy" id="290055"/>
    <lineage>
        <taxon>Bacteria</taxon>
        <taxon>Bacillati</taxon>
        <taxon>Bacillota</taxon>
        <taxon>Clostridia</taxon>
        <taxon>Lachnospirales</taxon>
        <taxon>Lachnospiraceae</taxon>
        <taxon>Faecalicatena</taxon>
    </lineage>
</organism>
<evidence type="ECO:0000313" key="6">
    <source>
        <dbReference type="EMBL" id="MBM6737074.1"/>
    </source>
</evidence>
<keyword evidence="1" id="KW-0805">Transcription regulation</keyword>
<dbReference type="RefSeq" id="WP_033124710.1">
    <property type="nucleotide sequence ID" value="NZ_JACLYY010000002.1"/>
</dbReference>
<dbReference type="InterPro" id="IPR013096">
    <property type="entry name" value="Cupin_2"/>
</dbReference>
<dbReference type="InterPro" id="IPR011051">
    <property type="entry name" value="RmlC_Cupin_sf"/>
</dbReference>
<evidence type="ECO:0000256" key="4">
    <source>
        <dbReference type="SAM" id="MobiDB-lite"/>
    </source>
</evidence>
<dbReference type="InterPro" id="IPR014710">
    <property type="entry name" value="RmlC-like_jellyroll"/>
</dbReference>
<dbReference type="Proteomes" id="UP000716906">
    <property type="component" value="Unassembled WGS sequence"/>
</dbReference>
<dbReference type="InterPro" id="IPR018060">
    <property type="entry name" value="HTH_AraC"/>
</dbReference>
<evidence type="ECO:0000256" key="1">
    <source>
        <dbReference type="ARBA" id="ARBA00023015"/>
    </source>
</evidence>
<dbReference type="SUPFAM" id="SSF51182">
    <property type="entry name" value="RmlC-like cupins"/>
    <property type="match status" value="1"/>
</dbReference>
<dbReference type="PANTHER" id="PTHR43280">
    <property type="entry name" value="ARAC-FAMILY TRANSCRIPTIONAL REGULATOR"/>
    <property type="match status" value="1"/>
</dbReference>
<dbReference type="Gene3D" id="1.10.10.60">
    <property type="entry name" value="Homeodomain-like"/>
    <property type="match status" value="2"/>
</dbReference>